<dbReference type="RefSeq" id="WP_184518779.1">
    <property type="nucleotide sequence ID" value="NZ_CP050292.1"/>
</dbReference>
<dbReference type="SUPFAM" id="SSF64518">
    <property type="entry name" value="Phase 1 flagellin"/>
    <property type="match status" value="1"/>
</dbReference>
<proteinExistence type="predicted"/>
<dbReference type="InterPro" id="IPR001492">
    <property type="entry name" value="Flagellin"/>
</dbReference>
<keyword evidence="1" id="KW-0282">Flagellum</keyword>
<accession>A0A7G6TZW1</accession>
<reference evidence="2" key="1">
    <citation type="journal article" date="2020" name="Mol. Plant Microbe">
        <title>Rhizobial microsymbionts of the narrowly endemic Oxytropis species growing in Kamchatka are characterized by significant genetic diversity and possess a set of genes that are associated with T3SS and T6SS secretion systems and can affect the development of symbiosis.</title>
        <authorList>
            <person name="Safronova V."/>
            <person name="Guro P."/>
            <person name="Sazanova A."/>
            <person name="Kuznetsova I."/>
            <person name="Belimov A."/>
            <person name="Yakubov V."/>
            <person name="Chirak E."/>
            <person name="Afonin A."/>
            <person name="Gogolev Y."/>
            <person name="Andronov E."/>
            <person name="Tikhonovich I."/>
        </authorList>
    </citation>
    <scope>NUCLEOTIDE SEQUENCE [LARGE SCALE GENOMIC DNA]</scope>
    <source>
        <strain evidence="2">581</strain>
    </source>
</reference>
<evidence type="ECO:0000313" key="2">
    <source>
        <dbReference type="Proteomes" id="UP000515291"/>
    </source>
</evidence>
<gene>
    <name evidence="1" type="ORF">HB776_14450</name>
</gene>
<evidence type="ECO:0000313" key="1">
    <source>
        <dbReference type="EMBL" id="QND72293.1"/>
    </source>
</evidence>
<dbReference type="GO" id="GO:0005198">
    <property type="term" value="F:structural molecule activity"/>
    <property type="evidence" value="ECO:0007669"/>
    <property type="project" value="InterPro"/>
</dbReference>
<keyword evidence="1" id="KW-0966">Cell projection</keyword>
<keyword evidence="1" id="KW-0969">Cilium</keyword>
<protein>
    <submittedName>
        <fullName evidence="1">Flagellar biosynthesis protein FlgL</fullName>
    </submittedName>
</protein>
<dbReference type="KEGG" id="trb:HB776_14450"/>
<sequence length="540" mass="55367">MTISGVGSRTSYIGSGITNLRDQLDALTQQLSSGKISNTYAGQGSGRSLAIALRAQISNVAAYADTAVNLNTRIGVANLSLQRLVAIGSDVKGAAVSAGANFDNTGQTPGQKTASLGFFDSVDMLNARSGDRYLFSGRATDTAPVAPADQIMNGNGALVAGLKQVIAERKTADLGVNANGRVGSAVGTPVTSVVISEEDATPAPPLEAQPFGMKVTGVSTTIAGATVTQPVDLPATIPPALPATPVQKSMSIDLGATNPNVGDQVKFTFTMPDGTKEDIVLTASDQTPLPANSFLIDPGQPNALPPVAPSSTVTAANLNAVLGTAMKDLANGPMVAASAIEAGDNFFDQPPLRVGSTPIGSATTLVAGTADNTVIWYQGEQNTAANGSARGSAVSQVDTSIKVQYGARADEQALRAQLQTVAVFAAVAVDPAQLSNATYAKSANAQIAALNQRVAQNLANVPGQQTIQDIQADFAGAQASIKSTTDRQVQTKAMAQTMLDSIEGINDDEVATKILALQTALQASYQTTSNLYQMSLVKFL</sequence>
<dbReference type="PANTHER" id="PTHR42792:SF1">
    <property type="entry name" value="FLAGELLAR HOOK-ASSOCIATED PROTEIN 3"/>
    <property type="match status" value="1"/>
</dbReference>
<dbReference type="EMBL" id="CP050292">
    <property type="protein sequence ID" value="QND72293.1"/>
    <property type="molecule type" value="Genomic_DNA"/>
</dbReference>
<dbReference type="PANTHER" id="PTHR42792">
    <property type="entry name" value="FLAGELLIN"/>
    <property type="match status" value="1"/>
</dbReference>
<name>A0A7G6TZW1_9BRAD</name>
<dbReference type="AlphaFoldDB" id="A0A7G6TZW1"/>
<dbReference type="GO" id="GO:0009288">
    <property type="term" value="C:bacterial-type flagellum"/>
    <property type="evidence" value="ECO:0007669"/>
    <property type="project" value="InterPro"/>
</dbReference>
<organism evidence="1 2">
    <name type="scientific">Tardiphaga robiniae</name>
    <dbReference type="NCBI Taxonomy" id="943830"/>
    <lineage>
        <taxon>Bacteria</taxon>
        <taxon>Pseudomonadati</taxon>
        <taxon>Pseudomonadota</taxon>
        <taxon>Alphaproteobacteria</taxon>
        <taxon>Hyphomicrobiales</taxon>
        <taxon>Nitrobacteraceae</taxon>
        <taxon>Tardiphaga</taxon>
    </lineage>
</organism>
<dbReference type="Proteomes" id="UP000515291">
    <property type="component" value="Chromosome"/>
</dbReference>